<sequence>MSSARGLRVAFEARHRILTSSSSPLRRYATPAVFHKKELDPQLNGYPQLPDLSRQTLPPRGWWDMQMRRNLGDTLHEQEELYSMWGPDAPHVPPPTALLHFTIATLGFVTFGFACKYILIPERPSIPRQYPYDGLVKELGGIEENKQNAESLEDEE</sequence>
<organism evidence="2 3">
    <name type="scientific">Heterobasidion irregulare (strain TC 32-1)</name>
    <dbReference type="NCBI Taxonomy" id="747525"/>
    <lineage>
        <taxon>Eukaryota</taxon>
        <taxon>Fungi</taxon>
        <taxon>Dikarya</taxon>
        <taxon>Basidiomycota</taxon>
        <taxon>Agaricomycotina</taxon>
        <taxon>Agaricomycetes</taxon>
        <taxon>Russulales</taxon>
        <taxon>Bondarzewiaceae</taxon>
        <taxon>Heterobasidion</taxon>
        <taxon>Heterobasidion annosum species complex</taxon>
    </lineage>
</organism>
<name>W4KDL9_HETIT</name>
<keyword evidence="1" id="KW-1133">Transmembrane helix</keyword>
<evidence type="ECO:0000313" key="3">
    <source>
        <dbReference type="Proteomes" id="UP000030671"/>
    </source>
</evidence>
<dbReference type="eggNOG" id="ENOG502S52G">
    <property type="taxonomic scope" value="Eukaryota"/>
</dbReference>
<keyword evidence="1" id="KW-0812">Transmembrane</keyword>
<dbReference type="EMBL" id="KI925457">
    <property type="protein sequence ID" value="ETW83176.1"/>
    <property type="molecule type" value="Genomic_DNA"/>
</dbReference>
<dbReference type="PANTHER" id="PTHR12840">
    <property type="entry name" value="NADH-UBIQUINONE OXIDOREDUCTASE ASHI SUBUNIT"/>
    <property type="match status" value="1"/>
</dbReference>
<dbReference type="InterPro" id="IPR008699">
    <property type="entry name" value="NDUFB8"/>
</dbReference>
<dbReference type="HOGENOM" id="CLU_100674_1_0_1"/>
<dbReference type="GO" id="GO:0005739">
    <property type="term" value="C:mitochondrion"/>
    <property type="evidence" value="ECO:0007669"/>
    <property type="project" value="InterPro"/>
</dbReference>
<dbReference type="AlphaFoldDB" id="W4KDL9"/>
<dbReference type="OrthoDB" id="2014058at2759"/>
<protein>
    <submittedName>
        <fullName evidence="2">Uncharacterized protein</fullName>
    </submittedName>
</protein>
<keyword evidence="1" id="KW-0472">Membrane</keyword>
<reference evidence="2 3" key="1">
    <citation type="journal article" date="2012" name="New Phytol.">
        <title>Insight into trade-off between wood decay and parasitism from the genome of a fungal forest pathogen.</title>
        <authorList>
            <person name="Olson A."/>
            <person name="Aerts A."/>
            <person name="Asiegbu F."/>
            <person name="Belbahri L."/>
            <person name="Bouzid O."/>
            <person name="Broberg A."/>
            <person name="Canback B."/>
            <person name="Coutinho P.M."/>
            <person name="Cullen D."/>
            <person name="Dalman K."/>
            <person name="Deflorio G."/>
            <person name="van Diepen L.T."/>
            <person name="Dunand C."/>
            <person name="Duplessis S."/>
            <person name="Durling M."/>
            <person name="Gonthier P."/>
            <person name="Grimwood J."/>
            <person name="Fossdal C.G."/>
            <person name="Hansson D."/>
            <person name="Henrissat B."/>
            <person name="Hietala A."/>
            <person name="Himmelstrand K."/>
            <person name="Hoffmeister D."/>
            <person name="Hogberg N."/>
            <person name="James T.Y."/>
            <person name="Karlsson M."/>
            <person name="Kohler A."/>
            <person name="Kues U."/>
            <person name="Lee Y.H."/>
            <person name="Lin Y.C."/>
            <person name="Lind M."/>
            <person name="Lindquist E."/>
            <person name="Lombard V."/>
            <person name="Lucas S."/>
            <person name="Lunden K."/>
            <person name="Morin E."/>
            <person name="Murat C."/>
            <person name="Park J."/>
            <person name="Raffaello T."/>
            <person name="Rouze P."/>
            <person name="Salamov A."/>
            <person name="Schmutz J."/>
            <person name="Solheim H."/>
            <person name="Stahlberg J."/>
            <person name="Velez H."/>
            <person name="de Vries R.P."/>
            <person name="Wiebenga A."/>
            <person name="Woodward S."/>
            <person name="Yakovlev I."/>
            <person name="Garbelotto M."/>
            <person name="Martin F."/>
            <person name="Grigoriev I.V."/>
            <person name="Stenlid J."/>
        </authorList>
    </citation>
    <scope>NUCLEOTIDE SEQUENCE [LARGE SCALE GENOMIC DNA]</scope>
    <source>
        <strain evidence="2 3">TC 32-1</strain>
    </source>
</reference>
<dbReference type="Pfam" id="PF05821">
    <property type="entry name" value="NDUF_B8"/>
    <property type="match status" value="1"/>
</dbReference>
<dbReference type="RefSeq" id="XP_009545458.1">
    <property type="nucleotide sequence ID" value="XM_009547163.1"/>
</dbReference>
<evidence type="ECO:0000256" key="1">
    <source>
        <dbReference type="SAM" id="Phobius"/>
    </source>
</evidence>
<evidence type="ECO:0000313" key="2">
    <source>
        <dbReference type="EMBL" id="ETW83176.1"/>
    </source>
</evidence>
<accession>W4KDL9</accession>
<gene>
    <name evidence="2" type="ORF">HETIRDRAFT_433822</name>
</gene>
<dbReference type="InParanoid" id="W4KDL9"/>
<dbReference type="GeneID" id="20674704"/>
<keyword evidence="3" id="KW-1185">Reference proteome</keyword>
<dbReference type="PANTHER" id="PTHR12840:SF1">
    <property type="entry name" value="NADH DEHYDROGENASE [UBIQUINONE] 1 BETA SUBCOMPLEX SUBUNIT 8, MITOCHONDRIAL"/>
    <property type="match status" value="1"/>
</dbReference>
<dbReference type="Proteomes" id="UP000030671">
    <property type="component" value="Unassembled WGS sequence"/>
</dbReference>
<feature type="transmembrane region" description="Helical" evidence="1">
    <location>
        <begin position="97"/>
        <end position="119"/>
    </location>
</feature>
<dbReference type="STRING" id="747525.W4KDL9"/>
<dbReference type="KEGG" id="hir:HETIRDRAFT_433822"/>
<proteinExistence type="predicted"/>